<evidence type="ECO:0000256" key="2">
    <source>
        <dbReference type="ARBA" id="ARBA00022857"/>
    </source>
</evidence>
<comment type="pathway">
    <text evidence="1">Cofactor biosynthesis; riboflavin biosynthesis.</text>
</comment>
<dbReference type="InterPro" id="IPR050765">
    <property type="entry name" value="Riboflavin_Biosynth_HTPR"/>
</dbReference>
<evidence type="ECO:0000256" key="3">
    <source>
        <dbReference type="ARBA" id="ARBA00023002"/>
    </source>
</evidence>
<dbReference type="InterPro" id="IPR002734">
    <property type="entry name" value="RibDG_C"/>
</dbReference>
<proteinExistence type="predicted"/>
<evidence type="ECO:0000313" key="6">
    <source>
        <dbReference type="Proteomes" id="UP000185934"/>
    </source>
</evidence>
<accession>A0A1P8F8N9</accession>
<dbReference type="GO" id="GO:0008703">
    <property type="term" value="F:5-amino-6-(5-phosphoribosylamino)uracil reductase activity"/>
    <property type="evidence" value="ECO:0007669"/>
    <property type="project" value="InterPro"/>
</dbReference>
<dbReference type="STRING" id="1839801.Dform_01517"/>
<keyword evidence="3 5" id="KW-0560">Oxidoreductase</keyword>
<keyword evidence="2" id="KW-0521">NADP</keyword>
<dbReference type="PANTHER" id="PTHR38011">
    <property type="entry name" value="DIHYDROFOLATE REDUCTASE FAMILY PROTEIN (AFU_ORTHOLOGUE AFUA_8G06820)"/>
    <property type="match status" value="1"/>
</dbReference>
<sequence length="226" mass="25828">MDKSRFVIMHNTISLDGSFTGFDVNMSLHYEIAGSYKTEATVIGSDTIVTGIEMYGGVPEEKEQDLVKPSRNRDLPYWIVVDTQGKTKGMLHACRSFEFCRDIIVLISEKTDMDFVRYLEARNYDFLVCGKDHVDFHTAFERLDSNYGLRRFLIDSGPTLNGVLITEGLVDEISLVISPVLVGENSTQRFLNQLNRENHPLPLKLLQCERLKEDLILLKYQVMKPV</sequence>
<evidence type="ECO:0000256" key="1">
    <source>
        <dbReference type="ARBA" id="ARBA00005104"/>
    </source>
</evidence>
<organism evidence="5 6">
    <name type="scientific">Dehalogenimonas formicexedens</name>
    <dbReference type="NCBI Taxonomy" id="1839801"/>
    <lineage>
        <taxon>Bacteria</taxon>
        <taxon>Bacillati</taxon>
        <taxon>Chloroflexota</taxon>
        <taxon>Dehalococcoidia</taxon>
        <taxon>Dehalococcoidales</taxon>
        <taxon>Dehalococcoidaceae</taxon>
        <taxon>Dehalogenimonas</taxon>
    </lineage>
</organism>
<dbReference type="Pfam" id="PF01872">
    <property type="entry name" value="RibD_C"/>
    <property type="match status" value="1"/>
</dbReference>
<keyword evidence="6" id="KW-1185">Reference proteome</keyword>
<dbReference type="KEGG" id="dfo:Dform_01517"/>
<dbReference type="SUPFAM" id="SSF53597">
    <property type="entry name" value="Dihydrofolate reductase-like"/>
    <property type="match status" value="1"/>
</dbReference>
<dbReference type="OrthoDB" id="9800865at2"/>
<dbReference type="Proteomes" id="UP000185934">
    <property type="component" value="Chromosome"/>
</dbReference>
<evidence type="ECO:0000259" key="4">
    <source>
        <dbReference type="Pfam" id="PF01872"/>
    </source>
</evidence>
<dbReference type="InterPro" id="IPR024072">
    <property type="entry name" value="DHFR-like_dom_sf"/>
</dbReference>
<dbReference type="AlphaFoldDB" id="A0A1P8F8N9"/>
<name>A0A1P8F8N9_9CHLR</name>
<dbReference type="GO" id="GO:0009231">
    <property type="term" value="P:riboflavin biosynthetic process"/>
    <property type="evidence" value="ECO:0007669"/>
    <property type="project" value="InterPro"/>
</dbReference>
<protein>
    <submittedName>
        <fullName evidence="5">2,5-diamino-6-(Ribosylamino)-4(3H)-pyrimidinone 5'-phosphate reductase</fullName>
        <ecNumber evidence="5">1.1.1.302</ecNumber>
    </submittedName>
</protein>
<dbReference type="PANTHER" id="PTHR38011:SF7">
    <property type="entry name" value="2,5-DIAMINO-6-RIBOSYLAMINO-4(3H)-PYRIMIDINONE 5'-PHOSPHATE REDUCTASE"/>
    <property type="match status" value="1"/>
</dbReference>
<dbReference type="RefSeq" id="WP_083635405.1">
    <property type="nucleotide sequence ID" value="NZ_CP018258.1"/>
</dbReference>
<evidence type="ECO:0000313" key="5">
    <source>
        <dbReference type="EMBL" id="APV44839.1"/>
    </source>
</evidence>
<dbReference type="EC" id="1.1.1.302" evidence="5"/>
<dbReference type="Gene3D" id="3.40.430.10">
    <property type="entry name" value="Dihydrofolate Reductase, subunit A"/>
    <property type="match status" value="1"/>
</dbReference>
<feature type="domain" description="Bacterial bifunctional deaminase-reductase C-terminal" evidence="4">
    <location>
        <begin position="5"/>
        <end position="217"/>
    </location>
</feature>
<reference evidence="6" key="1">
    <citation type="submission" date="2016-11" db="EMBL/GenBank/DDBJ databases">
        <title>Dehalogenimonas formicexedens sp. nov., a chlorinated alkane respiring bacterium isolated from contaminated groundwater.</title>
        <authorList>
            <person name="Key T.A."/>
            <person name="Bowman K.S."/>
            <person name="Lee I."/>
            <person name="Chun J."/>
            <person name="Albuquerque L."/>
            <person name="da Costa M.S."/>
            <person name="Rainey F.A."/>
            <person name="Moe W.M."/>
        </authorList>
    </citation>
    <scope>NUCLEOTIDE SEQUENCE [LARGE SCALE GENOMIC DNA]</scope>
    <source>
        <strain evidence="6">NSZ-14</strain>
    </source>
</reference>
<gene>
    <name evidence="5" type="primary">arfC</name>
    <name evidence="5" type="ORF">Dform_01517</name>
</gene>
<dbReference type="EMBL" id="CP018258">
    <property type="protein sequence ID" value="APV44839.1"/>
    <property type="molecule type" value="Genomic_DNA"/>
</dbReference>